<dbReference type="CDD" id="cd17040">
    <property type="entry name" value="Ubl_MoaD_like"/>
    <property type="match status" value="1"/>
</dbReference>
<proteinExistence type="predicted"/>
<keyword evidence="2" id="KW-1185">Reference proteome</keyword>
<dbReference type="Gene3D" id="3.10.20.30">
    <property type="match status" value="1"/>
</dbReference>
<name>A0A2Z2NGJ9_9GAMM</name>
<dbReference type="InterPro" id="IPR003749">
    <property type="entry name" value="ThiS/MoaD-like"/>
</dbReference>
<organism evidence="1 2">
    <name type="scientific">Granulosicoccus antarcticus IMCC3135</name>
    <dbReference type="NCBI Taxonomy" id="1192854"/>
    <lineage>
        <taxon>Bacteria</taxon>
        <taxon>Pseudomonadati</taxon>
        <taxon>Pseudomonadota</taxon>
        <taxon>Gammaproteobacteria</taxon>
        <taxon>Chromatiales</taxon>
        <taxon>Granulosicoccaceae</taxon>
        <taxon>Granulosicoccus</taxon>
    </lineage>
</organism>
<evidence type="ECO:0000313" key="2">
    <source>
        <dbReference type="Proteomes" id="UP000250079"/>
    </source>
</evidence>
<dbReference type="InterPro" id="IPR016155">
    <property type="entry name" value="Mopterin_synth/thiamin_S_b"/>
</dbReference>
<dbReference type="InterPro" id="IPR012675">
    <property type="entry name" value="Beta-grasp_dom_sf"/>
</dbReference>
<dbReference type="SUPFAM" id="SSF54285">
    <property type="entry name" value="MoaD/ThiS"/>
    <property type="match status" value="1"/>
</dbReference>
<dbReference type="KEGG" id="gai:IMCC3135_00285"/>
<gene>
    <name evidence="1" type="ORF">IMCC3135_00285</name>
</gene>
<accession>A0A2Z2NGJ9</accession>
<evidence type="ECO:0000313" key="1">
    <source>
        <dbReference type="EMBL" id="ASJ70183.1"/>
    </source>
</evidence>
<dbReference type="OrthoDB" id="7860782at2"/>
<sequence>MKITFKLYATLQDLLPAGAVKNAIEIEVPEEVSLNDLIDRFQVPRELAHLVLVNGIFHCKEDRDKSGMLKNNDVLAIWPPVAGG</sequence>
<reference evidence="1 2" key="1">
    <citation type="submission" date="2016-12" db="EMBL/GenBank/DDBJ databases">
        <authorList>
            <person name="Song W.-J."/>
            <person name="Kurnit D.M."/>
        </authorList>
    </citation>
    <scope>NUCLEOTIDE SEQUENCE [LARGE SCALE GENOMIC DNA]</scope>
    <source>
        <strain evidence="1 2">IMCC3135</strain>
    </source>
</reference>
<dbReference type="EMBL" id="CP018632">
    <property type="protein sequence ID" value="ASJ70183.1"/>
    <property type="molecule type" value="Genomic_DNA"/>
</dbReference>
<dbReference type="AlphaFoldDB" id="A0A2Z2NGJ9"/>
<dbReference type="Pfam" id="PF02597">
    <property type="entry name" value="ThiS"/>
    <property type="match status" value="1"/>
</dbReference>
<protein>
    <submittedName>
        <fullName evidence="1">Uncharacterized protein</fullName>
    </submittedName>
</protein>
<dbReference type="Proteomes" id="UP000250079">
    <property type="component" value="Chromosome"/>
</dbReference>
<dbReference type="RefSeq" id="WP_088915749.1">
    <property type="nucleotide sequence ID" value="NZ_CP018632.1"/>
</dbReference>